<evidence type="ECO:0000256" key="1">
    <source>
        <dbReference type="SAM" id="MobiDB-lite"/>
    </source>
</evidence>
<dbReference type="AlphaFoldDB" id="A0A8J4YR53"/>
<gene>
    <name evidence="2" type="ORF">GWK47_036809</name>
</gene>
<dbReference type="EMBL" id="JACEEZ010004585">
    <property type="protein sequence ID" value="KAG0726344.1"/>
    <property type="molecule type" value="Genomic_DNA"/>
</dbReference>
<evidence type="ECO:0000313" key="2">
    <source>
        <dbReference type="EMBL" id="KAG0726344.1"/>
    </source>
</evidence>
<protein>
    <submittedName>
        <fullName evidence="2">Uncharacterized protein</fullName>
    </submittedName>
</protein>
<keyword evidence="3" id="KW-1185">Reference proteome</keyword>
<evidence type="ECO:0000313" key="3">
    <source>
        <dbReference type="Proteomes" id="UP000770661"/>
    </source>
</evidence>
<feature type="region of interest" description="Disordered" evidence="1">
    <location>
        <begin position="117"/>
        <end position="142"/>
    </location>
</feature>
<accession>A0A8J4YR53</accession>
<dbReference type="OrthoDB" id="7443016at2759"/>
<organism evidence="2 3">
    <name type="scientific">Chionoecetes opilio</name>
    <name type="common">Atlantic snow crab</name>
    <name type="synonym">Cancer opilio</name>
    <dbReference type="NCBI Taxonomy" id="41210"/>
    <lineage>
        <taxon>Eukaryota</taxon>
        <taxon>Metazoa</taxon>
        <taxon>Ecdysozoa</taxon>
        <taxon>Arthropoda</taxon>
        <taxon>Crustacea</taxon>
        <taxon>Multicrustacea</taxon>
        <taxon>Malacostraca</taxon>
        <taxon>Eumalacostraca</taxon>
        <taxon>Eucarida</taxon>
        <taxon>Decapoda</taxon>
        <taxon>Pleocyemata</taxon>
        <taxon>Brachyura</taxon>
        <taxon>Eubrachyura</taxon>
        <taxon>Majoidea</taxon>
        <taxon>Majidae</taxon>
        <taxon>Chionoecetes</taxon>
    </lineage>
</organism>
<name>A0A8J4YR53_CHIOP</name>
<proteinExistence type="predicted"/>
<reference evidence="2" key="1">
    <citation type="submission" date="2020-07" db="EMBL/GenBank/DDBJ databases">
        <title>The High-quality genome of the commercially important snow crab, Chionoecetes opilio.</title>
        <authorList>
            <person name="Jeong J.-H."/>
            <person name="Ryu S."/>
        </authorList>
    </citation>
    <scope>NUCLEOTIDE SEQUENCE</scope>
    <source>
        <strain evidence="2">MADBK_172401_WGS</strain>
        <tissue evidence="2">Digestive gland</tissue>
    </source>
</reference>
<sequence>MWTFIKWRKRPPRDEEYRLLRECVANDGGAERKDWEPLALRQYFKMRRHLSCQGNIVLYTCDEKHPRLVIPAALRRAVLANLHAGTRAGTQCYAGRGSHLLAAEVEQKRRQCAVCDTPRPLQPRRDPLAHPAPAVPIPAGGG</sequence>
<comment type="caution">
    <text evidence="2">The sequence shown here is derived from an EMBL/GenBank/DDBJ whole genome shotgun (WGS) entry which is preliminary data.</text>
</comment>
<dbReference type="Proteomes" id="UP000770661">
    <property type="component" value="Unassembled WGS sequence"/>
</dbReference>